<name>A0AC35TKU1_9BILA</name>
<sequence>MIITYQNLPQFLASNGDDNFSPKKGPHFKNNRFGEQLSFPKQAPPHLDESIINYKDLHINRDVDEEIIQRLEMHLKGVDFKKLIAQECIKNMTLDEHFMKTQNKQIPKADSWEIFYSKIGSCGLYEDSQYIDNLLHDLNTLQIKNVQIMDGGTQVKLLLTFSNDKQAVYKPMRFGRDYETDENHFYFGDFERHNAEIATFHLDKILGFRRAVPTVGRVLDLAKEIIPKADKKLKRTFFVSPANNTCFVSKCDYYCDTTHAICGTKDLKEGSVQVFLPDDTSVPRKHNKSPYRRTYSKKNQLATWQTDMRFCSYKVRNKKIFAHGRKLLDLVDLHIMDYLIGNQDRHHYESFNIFNDIPSYAIHLDNGRAFGKTNFDDDDILMPLRQCCVVKASTLATLMKFYSGVKSLTETLHESLAKDPVRPILAYKHYPAMERRLNKLMKYLLHCFDKNPVNSGNVVVGEYHNDRIPRPKEGEVVEDDDENKDD</sequence>
<dbReference type="Proteomes" id="UP000095286">
    <property type="component" value="Unplaced"/>
</dbReference>
<evidence type="ECO:0000313" key="1">
    <source>
        <dbReference type="Proteomes" id="UP000095286"/>
    </source>
</evidence>
<dbReference type="WBParaSite" id="RSKR_0000184100.1">
    <property type="protein sequence ID" value="RSKR_0000184100.1"/>
    <property type="gene ID" value="RSKR_0000184100"/>
</dbReference>
<organism evidence="1 2">
    <name type="scientific">Rhabditophanes sp. KR3021</name>
    <dbReference type="NCBI Taxonomy" id="114890"/>
    <lineage>
        <taxon>Eukaryota</taxon>
        <taxon>Metazoa</taxon>
        <taxon>Ecdysozoa</taxon>
        <taxon>Nematoda</taxon>
        <taxon>Chromadorea</taxon>
        <taxon>Rhabditida</taxon>
        <taxon>Tylenchina</taxon>
        <taxon>Panagrolaimomorpha</taxon>
        <taxon>Strongyloidoidea</taxon>
        <taxon>Alloionematidae</taxon>
        <taxon>Rhabditophanes</taxon>
    </lineage>
</organism>
<accession>A0AC35TKU1</accession>
<reference evidence="2" key="1">
    <citation type="submission" date="2016-11" db="UniProtKB">
        <authorList>
            <consortium name="WormBaseParasite"/>
        </authorList>
    </citation>
    <scope>IDENTIFICATION</scope>
    <source>
        <strain evidence="2">KR3021</strain>
    </source>
</reference>
<protein>
    <submittedName>
        <fullName evidence="2">Fam20C domain-containing protein</fullName>
    </submittedName>
</protein>
<proteinExistence type="predicted"/>
<evidence type="ECO:0000313" key="2">
    <source>
        <dbReference type="WBParaSite" id="RSKR_0000184100.1"/>
    </source>
</evidence>